<comment type="caution">
    <text evidence="1">The sequence shown here is derived from an EMBL/GenBank/DDBJ whole genome shotgun (WGS) entry which is preliminary data.</text>
</comment>
<organism evidence="1 2">
    <name type="scientific">Alligator mississippiensis</name>
    <name type="common">American alligator</name>
    <dbReference type="NCBI Taxonomy" id="8496"/>
    <lineage>
        <taxon>Eukaryota</taxon>
        <taxon>Metazoa</taxon>
        <taxon>Chordata</taxon>
        <taxon>Craniata</taxon>
        <taxon>Vertebrata</taxon>
        <taxon>Euteleostomi</taxon>
        <taxon>Archelosauria</taxon>
        <taxon>Archosauria</taxon>
        <taxon>Crocodylia</taxon>
        <taxon>Alligatoridae</taxon>
        <taxon>Alligatorinae</taxon>
        <taxon>Alligator</taxon>
    </lineage>
</organism>
<evidence type="ECO:0000313" key="2">
    <source>
        <dbReference type="Proteomes" id="UP000050525"/>
    </source>
</evidence>
<evidence type="ECO:0000313" key="1">
    <source>
        <dbReference type="EMBL" id="KYO20365.1"/>
    </source>
</evidence>
<name>A0A151M783_ALLMI</name>
<dbReference type="AlphaFoldDB" id="A0A151M783"/>
<gene>
    <name evidence="1" type="ORF">Y1Q_0010884</name>
</gene>
<dbReference type="EMBL" id="AKHW03006437">
    <property type="protein sequence ID" value="KYO20365.1"/>
    <property type="molecule type" value="Genomic_DNA"/>
</dbReference>
<keyword evidence="2" id="KW-1185">Reference proteome</keyword>
<protein>
    <submittedName>
        <fullName evidence="1">Uncharacterized protein</fullName>
    </submittedName>
</protein>
<accession>A0A151M783</accession>
<dbReference type="Proteomes" id="UP000050525">
    <property type="component" value="Unassembled WGS sequence"/>
</dbReference>
<reference evidence="1 2" key="1">
    <citation type="journal article" date="2012" name="Genome Biol.">
        <title>Sequencing three crocodilian genomes to illuminate the evolution of archosaurs and amniotes.</title>
        <authorList>
            <person name="St John J.A."/>
            <person name="Braun E.L."/>
            <person name="Isberg S.R."/>
            <person name="Miles L.G."/>
            <person name="Chong A.Y."/>
            <person name="Gongora J."/>
            <person name="Dalzell P."/>
            <person name="Moran C."/>
            <person name="Bed'hom B."/>
            <person name="Abzhanov A."/>
            <person name="Burgess S.C."/>
            <person name="Cooksey A.M."/>
            <person name="Castoe T.A."/>
            <person name="Crawford N.G."/>
            <person name="Densmore L.D."/>
            <person name="Drew J.C."/>
            <person name="Edwards S.V."/>
            <person name="Faircloth B.C."/>
            <person name="Fujita M.K."/>
            <person name="Greenwold M.J."/>
            <person name="Hoffmann F.G."/>
            <person name="Howard J.M."/>
            <person name="Iguchi T."/>
            <person name="Janes D.E."/>
            <person name="Khan S.Y."/>
            <person name="Kohno S."/>
            <person name="de Koning A.J."/>
            <person name="Lance S.L."/>
            <person name="McCarthy F.M."/>
            <person name="McCormack J.E."/>
            <person name="Merchant M.E."/>
            <person name="Peterson D.G."/>
            <person name="Pollock D.D."/>
            <person name="Pourmand N."/>
            <person name="Raney B.J."/>
            <person name="Roessler K.A."/>
            <person name="Sanford J.R."/>
            <person name="Sawyer R.H."/>
            <person name="Schmidt C.J."/>
            <person name="Triplett E.W."/>
            <person name="Tuberville T.D."/>
            <person name="Venegas-Anaya M."/>
            <person name="Howard J.T."/>
            <person name="Jarvis E.D."/>
            <person name="Guillette L.J.Jr."/>
            <person name="Glenn T.C."/>
            <person name="Green R.E."/>
            <person name="Ray D.A."/>
        </authorList>
    </citation>
    <scope>NUCLEOTIDE SEQUENCE [LARGE SCALE GENOMIC DNA]</scope>
    <source>
        <strain evidence="1">KSC_2009_1</strain>
    </source>
</reference>
<sequence>MDNLLSSLPDPSARRYCLFTLIGLLRRTFLLVQCSFDPQAPSFGQARLAASGKQMRTDSTVSTGSGCNTPLFPN</sequence>
<proteinExistence type="predicted"/>